<accession>A0A4V6A0Q4</accession>
<dbReference type="AlphaFoldDB" id="A0A4V6A0Q4"/>
<reference evidence="1 2" key="2">
    <citation type="journal article" date="2019" name="G3 (Bethesda)">
        <title>Hybrid Assembly of the Genome of the Entomopathogenic Nematode Steinernema carpocapsae Identifies the X-Chromosome.</title>
        <authorList>
            <person name="Serra L."/>
            <person name="Macchietto M."/>
            <person name="Macias-Munoz A."/>
            <person name="McGill C.J."/>
            <person name="Rodriguez I.M."/>
            <person name="Rodriguez B."/>
            <person name="Murad R."/>
            <person name="Mortazavi A."/>
        </authorList>
    </citation>
    <scope>NUCLEOTIDE SEQUENCE [LARGE SCALE GENOMIC DNA]</scope>
    <source>
        <strain evidence="1 2">ALL</strain>
    </source>
</reference>
<dbReference type="Proteomes" id="UP000298663">
    <property type="component" value="Unassembled WGS sequence"/>
</dbReference>
<dbReference type="PANTHER" id="PTHR20958:SF6">
    <property type="entry name" value="GLYCINE N-ACYLTRANSFERASE-LIKE PROTEIN"/>
    <property type="match status" value="1"/>
</dbReference>
<dbReference type="InterPro" id="IPR016181">
    <property type="entry name" value="Acyl_CoA_acyltransferase"/>
</dbReference>
<evidence type="ECO:0000313" key="1">
    <source>
        <dbReference type="EMBL" id="TKR71975.1"/>
    </source>
</evidence>
<name>A0A4V6A0Q4_STECR</name>
<dbReference type="EMBL" id="AZBU02000006">
    <property type="protein sequence ID" value="TKR71975.1"/>
    <property type="molecule type" value="Genomic_DNA"/>
</dbReference>
<comment type="caution">
    <text evidence="1">The sequence shown here is derived from an EMBL/GenBank/DDBJ whole genome shotgun (WGS) entry which is preliminary data.</text>
</comment>
<protein>
    <recommendedName>
        <fullName evidence="3">Glycine N-acyltransferase-like protein</fullName>
    </recommendedName>
</protein>
<dbReference type="STRING" id="34508.A0A4V6A0Q4"/>
<evidence type="ECO:0008006" key="3">
    <source>
        <dbReference type="Google" id="ProtNLM"/>
    </source>
</evidence>
<dbReference type="Gene3D" id="3.40.630.30">
    <property type="match status" value="1"/>
</dbReference>
<keyword evidence="2" id="KW-1185">Reference proteome</keyword>
<dbReference type="OrthoDB" id="61870at2759"/>
<gene>
    <name evidence="1" type="ORF">L596_019503</name>
</gene>
<organism evidence="1 2">
    <name type="scientific">Steinernema carpocapsae</name>
    <name type="common">Entomopathogenic nematode</name>
    <dbReference type="NCBI Taxonomy" id="34508"/>
    <lineage>
        <taxon>Eukaryota</taxon>
        <taxon>Metazoa</taxon>
        <taxon>Ecdysozoa</taxon>
        <taxon>Nematoda</taxon>
        <taxon>Chromadorea</taxon>
        <taxon>Rhabditida</taxon>
        <taxon>Tylenchina</taxon>
        <taxon>Panagrolaimomorpha</taxon>
        <taxon>Strongyloidoidea</taxon>
        <taxon>Steinernematidae</taxon>
        <taxon>Steinernema</taxon>
    </lineage>
</organism>
<dbReference type="PANTHER" id="PTHR20958">
    <property type="entry name" value="GLYCINE N-ACYLTRANSFERASE-LIKE PROTEIN"/>
    <property type="match status" value="1"/>
</dbReference>
<evidence type="ECO:0000313" key="2">
    <source>
        <dbReference type="Proteomes" id="UP000298663"/>
    </source>
</evidence>
<dbReference type="InterPro" id="IPR053225">
    <property type="entry name" value="Acyl-CoA_N-acyltransferase"/>
</dbReference>
<dbReference type="SUPFAM" id="SSF55729">
    <property type="entry name" value="Acyl-CoA N-acyltransferases (Nat)"/>
    <property type="match status" value="1"/>
</dbReference>
<sequence length="312" mass="36080">MDAQTPRHSPADLQAIEAAFHRTSSCKIPSCLYTHHIMRGALKGAFPESPVFVFHRDLTDGSAVWMTVRIIKYIPPELTIETDSKEHNFEKHQGRLDELFNEVHERFPELLGGLRILLIGQKPLQDVYETYINTVQQGSHTTRNFPTYLYYMTPEQQEKVTQMDLSLPEGYFFDKPNPEIDAPIITKTWIHAKKGDLEQTRAKLINLPSALIRYKDQGAVAFEMCHPCEFQNHLFVLPEHRRKGLGNAVEMRLSQLCLENNIVPFKTIEFYNESVIASCNKNSIWTRWNYKDGSPVHCEYKIYYSKKVSSSL</sequence>
<proteinExistence type="predicted"/>
<reference evidence="1 2" key="1">
    <citation type="journal article" date="2015" name="Genome Biol.">
        <title>Comparative genomics of Steinernema reveals deeply conserved gene regulatory networks.</title>
        <authorList>
            <person name="Dillman A.R."/>
            <person name="Macchietto M."/>
            <person name="Porter C.F."/>
            <person name="Rogers A."/>
            <person name="Williams B."/>
            <person name="Antoshechkin I."/>
            <person name="Lee M.M."/>
            <person name="Goodwin Z."/>
            <person name="Lu X."/>
            <person name="Lewis E.E."/>
            <person name="Goodrich-Blair H."/>
            <person name="Stock S.P."/>
            <person name="Adams B.J."/>
            <person name="Sternberg P.W."/>
            <person name="Mortazavi A."/>
        </authorList>
    </citation>
    <scope>NUCLEOTIDE SEQUENCE [LARGE SCALE GENOMIC DNA]</scope>
    <source>
        <strain evidence="1 2">ALL</strain>
    </source>
</reference>